<evidence type="ECO:0000256" key="6">
    <source>
        <dbReference type="PIRSR" id="PIRSR615500-1"/>
    </source>
</evidence>
<dbReference type="KEGG" id="fbl:Fbal_2520"/>
<dbReference type="InterPro" id="IPR046450">
    <property type="entry name" value="PA_dom_sf"/>
</dbReference>
<keyword evidence="3" id="KW-0732">Signal</keyword>
<feature type="domain" description="Subtilisin-like protease fibronectin type-III" evidence="12">
    <location>
        <begin position="669"/>
        <end position="747"/>
    </location>
</feature>
<dbReference type="InterPro" id="IPR023827">
    <property type="entry name" value="Peptidase_S8_Asp-AS"/>
</dbReference>
<evidence type="ECO:0000256" key="7">
    <source>
        <dbReference type="PROSITE-ProRule" id="PRU01240"/>
    </source>
</evidence>
<dbReference type="Pfam" id="PF02225">
    <property type="entry name" value="PA"/>
    <property type="match status" value="1"/>
</dbReference>
<organism evidence="13 14">
    <name type="scientific">Ferrimonas balearica (strain DSM 9799 / CCM 4581 / KCTC 23876 / PAT)</name>
    <dbReference type="NCBI Taxonomy" id="550540"/>
    <lineage>
        <taxon>Bacteria</taxon>
        <taxon>Pseudomonadati</taxon>
        <taxon>Pseudomonadota</taxon>
        <taxon>Gammaproteobacteria</taxon>
        <taxon>Alteromonadales</taxon>
        <taxon>Ferrimonadaceae</taxon>
        <taxon>Ferrimonas</taxon>
    </lineage>
</organism>
<evidence type="ECO:0000256" key="9">
    <source>
        <dbReference type="SAM" id="Phobius"/>
    </source>
</evidence>
<feature type="active site" description="Charge relay system" evidence="6 7">
    <location>
        <position position="189"/>
    </location>
</feature>
<accession>E1SNP9</accession>
<dbReference type="Proteomes" id="UP000006683">
    <property type="component" value="Chromosome"/>
</dbReference>
<keyword evidence="4 7" id="KW-0378">Hydrolase</keyword>
<dbReference type="Gene3D" id="3.40.50.200">
    <property type="entry name" value="Peptidase S8/S53 domain"/>
    <property type="match status" value="1"/>
</dbReference>
<dbReference type="RefSeq" id="WP_013346028.1">
    <property type="nucleotide sequence ID" value="NC_014541.1"/>
</dbReference>
<sequence>MRLSVKSVGLIVCLLGGVGWLERAGASEAFALQSMREHWSVSQRSSASEPSQRYIVQLDSEPVAWFLHQDDDPAAHGGKGSPLFSAASQRYRQKLMREADQFERGLTNSRLDLKVKHRFTSLFNGVVLEGHQIDVAQVAAMQGVRAVFPERLFYTNLDTSLELIDAPGAWRRVGGRDDAGAGVRVAIIDSGIRPEHPMFSSVGFTAPEKGMPSDDYCSEQDASFCNGKLIVARWYMPSMNIWQDEHRSPLGFNGHGTHVAAIAVGNRVEVDHKGNRFTLSGVAPGAYLMVYKALFSPAYDPTRAMGSNITLLQALEDAVNDGADVINNSWGGGIGLDPAFSPFHKALIAAEAAGVVVVSSAGNAGPEPGTISCPGCVASGLAVANTTHGRYISNVLSLGNLPDVYALEGTSSIRVSEDISAPLVAADQVDPGNSKGCRPFAQESFRDSIALVQRGDCPFLDKSEHALLAGAKALVVDNHQSGEPFGMLMDKARIPAVMVDQASGAMLRAALLKGSTALATISATEHPVVSESLVDMVHTSSSRGPNGDPNILKPDIAAPGALILSAVSSQEPGYEGQAVAMLTGTSMASPHVAGAAAVLKNLHPNWGAQAIKSALTSSAQTEGLRLPDSTSSPTPFDVGAGRLDLAAAAAAKLTFSATGFSDATCILQCQFSTRVTNRSSNKGTWVVSTALEGAEVTTQPTQLVLASGESAELVVTVDSTLAKKGQWLFGRVELTAADNHAHLPIAVYPDISDDLNLTAIYSAEPEHQLGEQAQYHAVLFNRAFNGPVTVTLDIDDALSIEPDSIETQLLGGLEQEVTVDTQRRRLVWQGRLNQTIASITEVPPLAQNSLASEANRIPCFGSCDEVSLVYTTALPFEFHGRSYNQFTVSSNGFLSPGETKANSSWLNHRLPDSLVPNNVIAPFWTDLDLQDEDALPGNGSGGGTLHLYQVKDGAGEVNYLVVDWIGTQLAGHGDGEGYSFGVWLGVGQKKGHNLLRYYKLGPLPANLTVGVEDVLGAAGVMRYHNGEGVAPKEGDTLKVEMIPAGQLAIDFSLSSVLPEAISVTTKEDNPVSVKLLPSGSHPLVMTAENQENRVEAVRLVDFGIDEGVSVRVLNAPDAGIVQPQGSSIVYQPEADFSGQDRVRYELLDGGGNALFQQQLVIDVTQVNDAPRINMPLSYQVRSGEQLEVGLRASDVEGDPIQWQVTQRQGTAVDTEIVGSTMIVMAPTVQQAETVVLALVASDPQVSSQPVMLNIKIWPVEGEEESGGGVMSGVVLAILLWLLASRGWCYRRRAH</sequence>
<dbReference type="Gene3D" id="3.50.30.30">
    <property type="match status" value="1"/>
</dbReference>
<evidence type="ECO:0000256" key="8">
    <source>
        <dbReference type="RuleBase" id="RU003355"/>
    </source>
</evidence>
<dbReference type="SUPFAM" id="SSF52743">
    <property type="entry name" value="Subtilisin-like"/>
    <property type="match status" value="1"/>
</dbReference>
<comment type="similarity">
    <text evidence="7 8">Belongs to the peptidase S8 family.</text>
</comment>
<dbReference type="InterPro" id="IPR023828">
    <property type="entry name" value="Peptidase_S8_Ser-AS"/>
</dbReference>
<proteinExistence type="inferred from homology"/>
<dbReference type="GO" id="GO:0004252">
    <property type="term" value="F:serine-type endopeptidase activity"/>
    <property type="evidence" value="ECO:0007669"/>
    <property type="project" value="UniProtKB-UniRule"/>
</dbReference>
<feature type="active site" description="Charge relay system" evidence="6 7">
    <location>
        <position position="586"/>
    </location>
</feature>
<dbReference type="GeneID" id="67182729"/>
<dbReference type="CDD" id="cd04818">
    <property type="entry name" value="PA_subtilisin_1"/>
    <property type="match status" value="1"/>
</dbReference>
<feature type="active site" description="Charge relay system" evidence="6 7">
    <location>
        <position position="255"/>
    </location>
</feature>
<evidence type="ECO:0000313" key="13">
    <source>
        <dbReference type="EMBL" id="ADN76722.1"/>
    </source>
</evidence>
<evidence type="ECO:0000256" key="4">
    <source>
        <dbReference type="ARBA" id="ARBA00022801"/>
    </source>
</evidence>
<protein>
    <submittedName>
        <fullName evidence="13">Peptidase S8 and S53 subtilisin kexin sedolisin</fullName>
    </submittedName>
</protein>
<dbReference type="GO" id="GO:0006508">
    <property type="term" value="P:proteolysis"/>
    <property type="evidence" value="ECO:0007669"/>
    <property type="project" value="UniProtKB-KW"/>
</dbReference>
<evidence type="ECO:0000259" key="10">
    <source>
        <dbReference type="Pfam" id="PF00082"/>
    </source>
</evidence>
<feature type="transmembrane region" description="Helical" evidence="9">
    <location>
        <begin position="1265"/>
        <end position="1283"/>
    </location>
</feature>
<dbReference type="PROSITE" id="PS00138">
    <property type="entry name" value="SUBTILASE_SER"/>
    <property type="match status" value="1"/>
</dbReference>
<feature type="domain" description="PA" evidence="11">
    <location>
        <begin position="420"/>
        <end position="507"/>
    </location>
</feature>
<dbReference type="Gene3D" id="2.60.40.3440">
    <property type="match status" value="1"/>
</dbReference>
<dbReference type="PROSITE" id="PS00136">
    <property type="entry name" value="SUBTILASE_ASP"/>
    <property type="match status" value="1"/>
</dbReference>
<dbReference type="HOGENOM" id="CLU_262126_0_0_6"/>
<dbReference type="InterPro" id="IPR036852">
    <property type="entry name" value="Peptidase_S8/S53_dom_sf"/>
</dbReference>
<dbReference type="Pfam" id="PF00082">
    <property type="entry name" value="Peptidase_S8"/>
    <property type="match status" value="1"/>
</dbReference>
<dbReference type="InterPro" id="IPR003137">
    <property type="entry name" value="PA_domain"/>
</dbReference>
<dbReference type="SUPFAM" id="SSF52025">
    <property type="entry name" value="PA domain"/>
    <property type="match status" value="1"/>
</dbReference>
<evidence type="ECO:0000256" key="1">
    <source>
        <dbReference type="ARBA" id="ARBA00022525"/>
    </source>
</evidence>
<feature type="domain" description="Peptidase S8/S53" evidence="10">
    <location>
        <begin position="180"/>
        <end position="622"/>
    </location>
</feature>
<keyword evidence="9" id="KW-1133">Transmembrane helix</keyword>
<keyword evidence="14" id="KW-1185">Reference proteome</keyword>
<dbReference type="OrthoDB" id="614750at2"/>
<dbReference type="InterPro" id="IPR041469">
    <property type="entry name" value="Subtilisin-like_FN3"/>
</dbReference>
<dbReference type="EMBL" id="CP002209">
    <property type="protein sequence ID" value="ADN76722.1"/>
    <property type="molecule type" value="Genomic_DNA"/>
</dbReference>
<dbReference type="STRING" id="550540.Fbal_2520"/>
<dbReference type="InterPro" id="IPR000209">
    <property type="entry name" value="Peptidase_S8/S53_dom"/>
</dbReference>
<dbReference type="InterPro" id="IPR045051">
    <property type="entry name" value="SBT"/>
</dbReference>
<name>E1SNP9_FERBD</name>
<dbReference type="PIRSF" id="PIRSF037898">
    <property type="entry name" value="Subtilisin_rel_Sputw3181_3341"/>
    <property type="match status" value="1"/>
</dbReference>
<evidence type="ECO:0000256" key="3">
    <source>
        <dbReference type="ARBA" id="ARBA00022729"/>
    </source>
</evidence>
<dbReference type="PROSITE" id="PS51892">
    <property type="entry name" value="SUBTILASE"/>
    <property type="match status" value="1"/>
</dbReference>
<evidence type="ECO:0000259" key="12">
    <source>
        <dbReference type="Pfam" id="PF17766"/>
    </source>
</evidence>
<keyword evidence="1" id="KW-0964">Secreted</keyword>
<evidence type="ECO:0000313" key="14">
    <source>
        <dbReference type="Proteomes" id="UP000006683"/>
    </source>
</evidence>
<dbReference type="Pfam" id="PF17766">
    <property type="entry name" value="fn3_6"/>
    <property type="match status" value="1"/>
</dbReference>
<keyword evidence="5 7" id="KW-0720">Serine protease</keyword>
<dbReference type="InterPro" id="IPR017312">
    <property type="entry name" value="Subtilisin_Alteromonadales"/>
</dbReference>
<reference evidence="13 14" key="1">
    <citation type="journal article" date="2010" name="Stand. Genomic Sci.">
        <title>Complete genome sequence of Ferrimonas balearica type strain (PAT).</title>
        <authorList>
            <person name="Nolan M."/>
            <person name="Sikorski J."/>
            <person name="Davenport K."/>
            <person name="Lucas S."/>
            <person name="Glavina Del Rio T."/>
            <person name="Tice H."/>
            <person name="Cheng J."/>
            <person name="Goodwin L."/>
            <person name="Pitluck S."/>
            <person name="Liolios K."/>
            <person name="Ivanova N."/>
            <person name="Mavromatis K."/>
            <person name="Ovchinnikova G."/>
            <person name="Pati A."/>
            <person name="Chen A."/>
            <person name="Palaniappan K."/>
            <person name="Land M."/>
            <person name="Hauser L."/>
            <person name="Chang Y."/>
            <person name="Jeffries C."/>
            <person name="Tapia R."/>
            <person name="Brettin T."/>
            <person name="Detter J."/>
            <person name="Han C."/>
            <person name="Yasawong M."/>
            <person name="Rohde M."/>
            <person name="Tindall B."/>
            <person name="Goker M."/>
            <person name="Woyke T."/>
            <person name="Bristow J."/>
            <person name="Eisen J."/>
            <person name="Markowitz V."/>
            <person name="Hugenholtz P."/>
            <person name="Kyrpides N."/>
            <person name="Klenk H."/>
            <person name="Lapidus A."/>
        </authorList>
    </citation>
    <scope>NUCLEOTIDE SEQUENCE [LARGE SCALE GENOMIC DNA]</scope>
    <source>
        <strain evidence="14">DSM 9799 / CCM 4581 / KCTC 23876 / PAT</strain>
    </source>
</reference>
<evidence type="ECO:0000259" key="11">
    <source>
        <dbReference type="Pfam" id="PF02225"/>
    </source>
</evidence>
<evidence type="ECO:0000256" key="5">
    <source>
        <dbReference type="ARBA" id="ARBA00022825"/>
    </source>
</evidence>
<dbReference type="PANTHER" id="PTHR10795">
    <property type="entry name" value="PROPROTEIN CONVERTASE SUBTILISIN/KEXIN"/>
    <property type="match status" value="1"/>
</dbReference>
<keyword evidence="9" id="KW-0812">Transmembrane</keyword>
<dbReference type="eggNOG" id="COG1404">
    <property type="taxonomic scope" value="Bacteria"/>
</dbReference>
<dbReference type="PRINTS" id="PR00723">
    <property type="entry name" value="SUBTILISIN"/>
</dbReference>
<keyword evidence="2 7" id="KW-0645">Protease</keyword>
<gene>
    <name evidence="13" type="ordered locus">Fbal_2520</name>
</gene>
<dbReference type="InterPro" id="IPR015500">
    <property type="entry name" value="Peptidase_S8_subtilisin-rel"/>
</dbReference>
<evidence type="ECO:0000256" key="2">
    <source>
        <dbReference type="ARBA" id="ARBA00022670"/>
    </source>
</evidence>
<keyword evidence="9" id="KW-0472">Membrane</keyword>